<keyword evidence="2" id="KW-1185">Reference proteome</keyword>
<accession>A0AAV4QJJ7</accession>
<protein>
    <recommendedName>
        <fullName evidence="3">MATH domain-containing protein</fullName>
    </recommendedName>
</protein>
<proteinExistence type="predicted"/>
<name>A0AAV4QJJ7_CAEEX</name>
<gene>
    <name evidence="1" type="ORF">CEXT_115001</name>
</gene>
<dbReference type="AlphaFoldDB" id="A0AAV4QJJ7"/>
<evidence type="ECO:0000313" key="2">
    <source>
        <dbReference type="Proteomes" id="UP001054945"/>
    </source>
</evidence>
<evidence type="ECO:0000313" key="1">
    <source>
        <dbReference type="EMBL" id="GIY09853.1"/>
    </source>
</evidence>
<dbReference type="Proteomes" id="UP001054945">
    <property type="component" value="Unassembled WGS sequence"/>
</dbReference>
<dbReference type="EMBL" id="BPLR01006438">
    <property type="protein sequence ID" value="GIY09853.1"/>
    <property type="molecule type" value="Genomic_DNA"/>
</dbReference>
<evidence type="ECO:0008006" key="3">
    <source>
        <dbReference type="Google" id="ProtNLM"/>
    </source>
</evidence>
<organism evidence="1 2">
    <name type="scientific">Caerostris extrusa</name>
    <name type="common">Bark spider</name>
    <name type="synonym">Caerostris bankana</name>
    <dbReference type="NCBI Taxonomy" id="172846"/>
    <lineage>
        <taxon>Eukaryota</taxon>
        <taxon>Metazoa</taxon>
        <taxon>Ecdysozoa</taxon>
        <taxon>Arthropoda</taxon>
        <taxon>Chelicerata</taxon>
        <taxon>Arachnida</taxon>
        <taxon>Araneae</taxon>
        <taxon>Araneomorphae</taxon>
        <taxon>Entelegynae</taxon>
        <taxon>Araneoidea</taxon>
        <taxon>Araneidae</taxon>
        <taxon>Caerostris</taxon>
    </lineage>
</organism>
<feature type="non-terminal residue" evidence="1">
    <location>
        <position position="76"/>
    </location>
</feature>
<comment type="caution">
    <text evidence="1">The sequence shown here is derived from an EMBL/GenBank/DDBJ whole genome shotgun (WGS) entry which is preliminary data.</text>
</comment>
<sequence length="76" mass="8554">MPKGPSFPPNNDEQFFAAHFCHAGRGTSGFEKNLISETLETACGNRWVISVKKDPHLGYSEDIVMEDTYYSEGNKR</sequence>
<reference evidence="1 2" key="1">
    <citation type="submission" date="2021-06" db="EMBL/GenBank/DDBJ databases">
        <title>Caerostris extrusa draft genome.</title>
        <authorList>
            <person name="Kono N."/>
            <person name="Arakawa K."/>
        </authorList>
    </citation>
    <scope>NUCLEOTIDE SEQUENCE [LARGE SCALE GENOMIC DNA]</scope>
</reference>